<proteinExistence type="predicted"/>
<dbReference type="AlphaFoldDB" id="A0A1S3IMJ0"/>
<organism evidence="2 3">
    <name type="scientific">Lingula anatina</name>
    <name type="common">Brachiopod</name>
    <name type="synonym">Lingula unguis</name>
    <dbReference type="NCBI Taxonomy" id="7574"/>
    <lineage>
        <taxon>Eukaryota</taxon>
        <taxon>Metazoa</taxon>
        <taxon>Spiralia</taxon>
        <taxon>Lophotrochozoa</taxon>
        <taxon>Brachiopoda</taxon>
        <taxon>Linguliformea</taxon>
        <taxon>Lingulata</taxon>
        <taxon>Lingulida</taxon>
        <taxon>Linguloidea</taxon>
        <taxon>Lingulidae</taxon>
        <taxon>Lingula</taxon>
    </lineage>
</organism>
<dbReference type="Proteomes" id="UP000085678">
    <property type="component" value="Unplaced"/>
</dbReference>
<keyword evidence="1" id="KW-0732">Signal</keyword>
<dbReference type="RefSeq" id="XP_013398749.1">
    <property type="nucleotide sequence ID" value="XM_013543295.1"/>
</dbReference>
<feature type="chain" id="PRO_5010186239" evidence="1">
    <location>
        <begin position="20"/>
        <end position="140"/>
    </location>
</feature>
<keyword evidence="2" id="KW-1185">Reference proteome</keyword>
<dbReference type="GeneID" id="106165188"/>
<dbReference type="KEGG" id="lak:106165188"/>
<evidence type="ECO:0000256" key="1">
    <source>
        <dbReference type="SAM" id="SignalP"/>
    </source>
</evidence>
<protein>
    <submittedName>
        <fullName evidence="3">Keratin-associated protein 19-3-like</fullName>
    </submittedName>
</protein>
<accession>A0A1S3IMJ0</accession>
<name>A0A1S3IMJ0_LINAN</name>
<dbReference type="InParanoid" id="A0A1S3IMJ0"/>
<feature type="signal peptide" evidence="1">
    <location>
        <begin position="1"/>
        <end position="19"/>
    </location>
</feature>
<sequence length="140" mass="15907">MKFALFLLVALVAVAYVSSAYSDRRQYVRNYYHRGYGYRRGYGYGRPYGYGSRHGYYGYGRPYGAYRYRYHGKYHGRCGPDGVYARSATSLVFCTNGRALVQNCAPGSAISKKSTTPWTLLQLGKYYSMAVCDVNLVNWG</sequence>
<evidence type="ECO:0000313" key="3">
    <source>
        <dbReference type="RefSeq" id="XP_013398749.1"/>
    </source>
</evidence>
<evidence type="ECO:0000313" key="2">
    <source>
        <dbReference type="Proteomes" id="UP000085678"/>
    </source>
</evidence>
<gene>
    <name evidence="3" type="primary">LOC106165188</name>
</gene>
<reference evidence="3" key="1">
    <citation type="submission" date="2025-08" db="UniProtKB">
        <authorList>
            <consortium name="RefSeq"/>
        </authorList>
    </citation>
    <scope>IDENTIFICATION</scope>
    <source>
        <tissue evidence="3">Gonads</tissue>
    </source>
</reference>